<proteinExistence type="predicted"/>
<gene>
    <name evidence="3" type="ORF">HKI87_11g68010</name>
</gene>
<protein>
    <submittedName>
        <fullName evidence="3">Uncharacterized protein</fullName>
    </submittedName>
</protein>
<reference evidence="3 4" key="1">
    <citation type="submission" date="2024-03" db="EMBL/GenBank/DDBJ databases">
        <title>Complete genome sequence of the green alga Chloropicon roscoffensis RCC1871.</title>
        <authorList>
            <person name="Lemieux C."/>
            <person name="Pombert J.-F."/>
            <person name="Otis C."/>
            <person name="Turmel M."/>
        </authorList>
    </citation>
    <scope>NUCLEOTIDE SEQUENCE [LARGE SCALE GENOMIC DNA]</scope>
    <source>
        <strain evidence="3 4">RCC1871</strain>
    </source>
</reference>
<dbReference type="EMBL" id="CP151511">
    <property type="protein sequence ID" value="WZN65244.1"/>
    <property type="molecule type" value="Genomic_DNA"/>
</dbReference>
<keyword evidence="1" id="KW-0175">Coiled coil</keyword>
<evidence type="ECO:0000256" key="1">
    <source>
        <dbReference type="SAM" id="Coils"/>
    </source>
</evidence>
<organism evidence="3 4">
    <name type="scientific">Chloropicon roscoffensis</name>
    <dbReference type="NCBI Taxonomy" id="1461544"/>
    <lineage>
        <taxon>Eukaryota</taxon>
        <taxon>Viridiplantae</taxon>
        <taxon>Chlorophyta</taxon>
        <taxon>Chloropicophyceae</taxon>
        <taxon>Chloropicales</taxon>
        <taxon>Chloropicaceae</taxon>
        <taxon>Chloropicon</taxon>
    </lineage>
</organism>
<feature type="coiled-coil region" evidence="1">
    <location>
        <begin position="119"/>
        <end position="149"/>
    </location>
</feature>
<dbReference type="Proteomes" id="UP001472866">
    <property type="component" value="Chromosome 11"/>
</dbReference>
<feature type="region of interest" description="Disordered" evidence="2">
    <location>
        <begin position="1"/>
        <end position="63"/>
    </location>
</feature>
<dbReference type="PANTHER" id="PTHR36383">
    <property type="entry name" value="OS09G0529350 PROTEIN"/>
    <property type="match status" value="1"/>
</dbReference>
<dbReference type="PANTHER" id="PTHR36383:SF1">
    <property type="entry name" value="PROTEIN, PUTATIVE-RELATED"/>
    <property type="match status" value="1"/>
</dbReference>
<evidence type="ECO:0000313" key="3">
    <source>
        <dbReference type="EMBL" id="WZN65244.1"/>
    </source>
</evidence>
<evidence type="ECO:0000313" key="4">
    <source>
        <dbReference type="Proteomes" id="UP001472866"/>
    </source>
</evidence>
<feature type="compositionally biased region" description="Acidic residues" evidence="2">
    <location>
        <begin position="47"/>
        <end position="59"/>
    </location>
</feature>
<name>A0AAX4PH47_9CHLO</name>
<accession>A0AAX4PH47</accession>
<dbReference type="AlphaFoldDB" id="A0AAX4PH47"/>
<sequence length="292" mass="30849">MRPATRASARCCGGRPGPRRSRGSRAVASLVSRQAWRRRLRAAGEGGESEGEGEGDQGLDDGALSAVENLMKSERGERLSKAMRDVIELRAAKDAVEKGSSPQAEAERKRVDRMKAETLEELQGRLEDVERAKRDLDSVSEQQGELRAMLEENAERAESLKCAVAGAAAGGLFSLPLFLASDFDILSLGSCVASSALFALTYRYAVTNDVANTQLKQGVVLAFGLTRGLAVVGDGGSGNGGGARPIGEVLGSALTYQNFAHCAQSLLLFAFVSAALELGFRRGALKLFGRGG</sequence>
<evidence type="ECO:0000256" key="2">
    <source>
        <dbReference type="SAM" id="MobiDB-lite"/>
    </source>
</evidence>
<keyword evidence="4" id="KW-1185">Reference proteome</keyword>